<dbReference type="Pfam" id="PF00254">
    <property type="entry name" value="FKBP_C"/>
    <property type="match status" value="1"/>
</dbReference>
<protein>
    <recommendedName>
        <fullName evidence="1">peptidylprolyl isomerase</fullName>
        <ecNumber evidence="1">5.2.1.8</ecNumber>
    </recommendedName>
</protein>
<evidence type="ECO:0000259" key="2">
    <source>
        <dbReference type="PROSITE" id="PS50059"/>
    </source>
</evidence>
<dbReference type="GO" id="GO:0003755">
    <property type="term" value="F:peptidyl-prolyl cis-trans isomerase activity"/>
    <property type="evidence" value="ECO:0007669"/>
    <property type="project" value="UniProtKB-KW"/>
</dbReference>
<dbReference type="InterPro" id="IPR044208">
    <property type="entry name" value="FKBP19-like"/>
</dbReference>
<keyword evidence="1" id="KW-0697">Rotamase</keyword>
<dbReference type="EC" id="5.2.1.8" evidence="1"/>
<dbReference type="PANTHER" id="PTHR47717">
    <property type="entry name" value="PEPTIDYL-PROLYL CIS-TRANS ISOMERASE FKBP19, CHLOROPLASTIC"/>
    <property type="match status" value="1"/>
</dbReference>
<dbReference type="GO" id="GO:0009507">
    <property type="term" value="C:chloroplast"/>
    <property type="evidence" value="ECO:0007669"/>
    <property type="project" value="TreeGrafter"/>
</dbReference>
<dbReference type="InterPro" id="IPR001179">
    <property type="entry name" value="PPIase_FKBP_dom"/>
</dbReference>
<dbReference type="Gene3D" id="3.10.50.40">
    <property type="match status" value="1"/>
</dbReference>
<dbReference type="PROSITE" id="PS50059">
    <property type="entry name" value="FKBP_PPIASE"/>
    <property type="match status" value="1"/>
</dbReference>
<accession>A0A7S3QP39</accession>
<gene>
    <name evidence="3" type="ORF">DTER00134_LOCUS3868</name>
</gene>
<dbReference type="InterPro" id="IPR046357">
    <property type="entry name" value="PPIase_dom_sf"/>
</dbReference>
<reference evidence="3" key="1">
    <citation type="submission" date="2021-01" db="EMBL/GenBank/DDBJ databases">
        <authorList>
            <person name="Corre E."/>
            <person name="Pelletier E."/>
            <person name="Niang G."/>
            <person name="Scheremetjew M."/>
            <person name="Finn R."/>
            <person name="Kale V."/>
            <person name="Holt S."/>
            <person name="Cochrane G."/>
            <person name="Meng A."/>
            <person name="Brown T."/>
            <person name="Cohen L."/>
        </authorList>
    </citation>
    <scope>NUCLEOTIDE SEQUENCE</scope>
    <source>
        <strain evidence="3">CCMP1320</strain>
    </source>
</reference>
<organism evidence="3">
    <name type="scientific">Dunaliella tertiolecta</name>
    <name type="common">Green alga</name>
    <dbReference type="NCBI Taxonomy" id="3047"/>
    <lineage>
        <taxon>Eukaryota</taxon>
        <taxon>Viridiplantae</taxon>
        <taxon>Chlorophyta</taxon>
        <taxon>core chlorophytes</taxon>
        <taxon>Chlorophyceae</taxon>
        <taxon>CS clade</taxon>
        <taxon>Chlamydomonadales</taxon>
        <taxon>Dunaliellaceae</taxon>
        <taxon>Dunaliella</taxon>
    </lineage>
</organism>
<dbReference type="EMBL" id="HBIP01007328">
    <property type="protein sequence ID" value="CAE0488798.1"/>
    <property type="molecule type" value="Transcribed_RNA"/>
</dbReference>
<dbReference type="SUPFAM" id="SSF54534">
    <property type="entry name" value="FKBP-like"/>
    <property type="match status" value="1"/>
</dbReference>
<dbReference type="PANTHER" id="PTHR47717:SF1">
    <property type="entry name" value="PEPTIDYL-PROLYL CIS-TRANS ISOMERASE FKBP19, CHLOROPLASTIC"/>
    <property type="match status" value="1"/>
</dbReference>
<feature type="domain" description="PPIase FKBP-type" evidence="2">
    <location>
        <begin position="128"/>
        <end position="247"/>
    </location>
</feature>
<dbReference type="GO" id="GO:0009579">
    <property type="term" value="C:thylakoid"/>
    <property type="evidence" value="ECO:0007669"/>
    <property type="project" value="TreeGrafter"/>
</dbReference>
<keyword evidence="1" id="KW-0413">Isomerase</keyword>
<comment type="catalytic activity">
    <reaction evidence="1">
        <text>[protein]-peptidylproline (omega=180) = [protein]-peptidylproline (omega=0)</text>
        <dbReference type="Rhea" id="RHEA:16237"/>
        <dbReference type="Rhea" id="RHEA-COMP:10747"/>
        <dbReference type="Rhea" id="RHEA-COMP:10748"/>
        <dbReference type="ChEBI" id="CHEBI:83833"/>
        <dbReference type="ChEBI" id="CHEBI:83834"/>
        <dbReference type="EC" id="5.2.1.8"/>
    </reaction>
</comment>
<proteinExistence type="predicted"/>
<evidence type="ECO:0000256" key="1">
    <source>
        <dbReference type="PROSITE-ProRule" id="PRU00277"/>
    </source>
</evidence>
<evidence type="ECO:0000313" key="3">
    <source>
        <dbReference type="EMBL" id="CAE0488798.1"/>
    </source>
</evidence>
<dbReference type="AlphaFoldDB" id="A0A7S3QP39"/>
<sequence length="248" mass="27133">MSGLSRCSAGTGSGSRLPTQIRKGCPALCVLPRRSYIPMAHGGGSAEQGHFFTRREHVLLTGLATLVSPVMIVGPASADSLSKFEPLEALKDKDYGKPRNRYSDYVLTPTGLQYQDIREGQGEPIKEGQTAVVDWSGYTIGYYGRPFEARNKPKGSAFTGEDKDFLRFRLGDHTMMPGFEEAVQGMKVGGFRRVIVPPELSYPDGSWDKQGPKPTSFSGQRALGFVLANQGMIDKTLLIDVELIKILD</sequence>
<name>A0A7S3QP39_DUNTE</name>